<dbReference type="Proteomes" id="UP001084650">
    <property type="component" value="Unassembled WGS sequence"/>
</dbReference>
<dbReference type="EMBL" id="JAPQYE010000060">
    <property type="protein sequence ID" value="MCZ0732578.1"/>
    <property type="molecule type" value="Genomic_DNA"/>
</dbReference>
<accession>A0ABT4HQU9</accession>
<feature type="non-terminal residue" evidence="2">
    <location>
        <position position="1"/>
    </location>
</feature>
<feature type="region of interest" description="Disordered" evidence="1">
    <location>
        <begin position="81"/>
        <end position="124"/>
    </location>
</feature>
<comment type="caution">
    <text evidence="2">The sequence shown here is derived from an EMBL/GenBank/DDBJ whole genome shotgun (WGS) entry which is preliminary data.</text>
</comment>
<evidence type="ECO:0008006" key="4">
    <source>
        <dbReference type="Google" id="ProtNLM"/>
    </source>
</evidence>
<feature type="compositionally biased region" description="Polar residues" evidence="1">
    <location>
        <begin position="86"/>
        <end position="98"/>
    </location>
</feature>
<protein>
    <recommendedName>
        <fullName evidence="4">Secreted protein</fullName>
    </recommendedName>
</protein>
<dbReference type="RefSeq" id="WP_268788187.1">
    <property type="nucleotide sequence ID" value="NZ_JAPQYE010000060.1"/>
</dbReference>
<evidence type="ECO:0000313" key="2">
    <source>
        <dbReference type="EMBL" id="MCZ0732578.1"/>
    </source>
</evidence>
<reference evidence="2" key="1">
    <citation type="submission" date="2022-12" db="EMBL/GenBank/DDBJ databases">
        <title>Whole genome sequence of Mycolicibacterium iranicum strain SBH312.</title>
        <authorList>
            <person name="Jani J."/>
            <person name="Arifin Mustapha Z."/>
            <person name="Ahmed K."/>
            <person name="Kai Ling C."/>
        </authorList>
    </citation>
    <scope>NUCLEOTIDE SEQUENCE</scope>
    <source>
        <strain evidence="2">SBH312</strain>
    </source>
</reference>
<evidence type="ECO:0000256" key="1">
    <source>
        <dbReference type="SAM" id="MobiDB-lite"/>
    </source>
</evidence>
<evidence type="ECO:0000313" key="3">
    <source>
        <dbReference type="Proteomes" id="UP001084650"/>
    </source>
</evidence>
<name>A0ABT4HQU9_MYCIR</name>
<gene>
    <name evidence="2" type="ORF">OY187_31520</name>
</gene>
<organism evidence="2 3">
    <name type="scientific">Mycolicibacterium iranicum</name>
    <name type="common">Mycobacterium iranicum</name>
    <dbReference type="NCBI Taxonomy" id="912594"/>
    <lineage>
        <taxon>Bacteria</taxon>
        <taxon>Bacillati</taxon>
        <taxon>Actinomycetota</taxon>
        <taxon>Actinomycetes</taxon>
        <taxon>Mycobacteriales</taxon>
        <taxon>Mycobacteriaceae</taxon>
        <taxon>Mycolicibacterium</taxon>
    </lineage>
</organism>
<feature type="compositionally biased region" description="Polar residues" evidence="1">
    <location>
        <begin position="106"/>
        <end position="115"/>
    </location>
</feature>
<keyword evidence="3" id="KW-1185">Reference proteome</keyword>
<sequence length="124" mass="13543">WKLLCCCAAMVLVFVGGDGFAIGHAANLIALQWFSDNPSRLRLDRGGSLSVPGRRDLRLEFVAGLTIPSYRLGYALPHKRAEHQHIPSSPTNIANQSHRTTHGSKGDQTPQNPGHSPQICHIND</sequence>
<proteinExistence type="predicted"/>